<dbReference type="Proteomes" id="UP000094236">
    <property type="component" value="Unassembled WGS sequence"/>
</dbReference>
<keyword evidence="4" id="KW-1185">Reference proteome</keyword>
<proteinExistence type="predicted"/>
<name>A0A1E4TUJ3_PACTA</name>
<feature type="region of interest" description="Disordered" evidence="1">
    <location>
        <begin position="1"/>
        <end position="21"/>
    </location>
</feature>
<dbReference type="OrthoDB" id="2017974at2759"/>
<gene>
    <name evidence="3" type="ORF">PACTADRAFT_50130</name>
</gene>
<dbReference type="STRING" id="669874.A0A1E4TUJ3"/>
<dbReference type="InterPro" id="IPR011990">
    <property type="entry name" value="TPR-like_helical_dom_sf"/>
</dbReference>
<accession>A0A1E4TUJ3</accession>
<dbReference type="SUPFAM" id="SSF48452">
    <property type="entry name" value="TPR-like"/>
    <property type="match status" value="1"/>
</dbReference>
<evidence type="ECO:0000259" key="2">
    <source>
        <dbReference type="SMART" id="SM00670"/>
    </source>
</evidence>
<feature type="region of interest" description="Disordered" evidence="1">
    <location>
        <begin position="562"/>
        <end position="582"/>
    </location>
</feature>
<feature type="compositionally biased region" description="Low complexity" evidence="1">
    <location>
        <begin position="161"/>
        <end position="170"/>
    </location>
</feature>
<feature type="compositionally biased region" description="Polar residues" evidence="1">
    <location>
        <begin position="179"/>
        <end position="191"/>
    </location>
</feature>
<sequence>MSSSNIPVGTDQANSNNINSGQFTIDYQSHQQKRQNSQSILPSIVKRSTSLNYSPSTSTQVLVPNNSTSSVIGGGGFYTQLPSSLAQTPALHNINTNSNTAVQQHQQQQSSLRKLVSSLNNNNINNINNNNNNNNFTIASKLNPRITTPTPNINFEPPASPTSRSAAAKSFNQEDTEMSSDINEIPNTASPESFADPPAQSAPSNQIIEQAQPAQQLTTSNPRTITEEEQILASKLQETYRCIVKLEAECQKGCIDLNSRLFQHDASELSSELWSVYRNIITLLDFYYDFLLYALRPTSAKAGKQIVSIYKIPRRMWVYGIVGFLEVLKNVVTVFIEHEICACFISYAFNIIGCLTDSSLDMEGWWAEKLGDLSRMAIALYPSRYIDWKISSEWWYHVSMKTQYGHGKIYYHMSTVQQDNLDALLNIGKSVSSRDPFVPTSQYLKMVVDNICNQRNILSSVELPIIDFIKIHKILLISNYNENLEMANIVSHYSRNFGYDPEGLNFFNPEAVDNQPFEKLNFWFQKGGNFAACNINHLIGFGDSRNPFAKLFNLPEALKERKEKKDKKRKSKTSSEISAEDTAQSNEELYTAKELTEENWFELIRFINKGALELSFRMLKEYINGPKQTSFPHVIVWLYFLVAVGESLKEYQSANLLFHCLIKKGFPWMSLIRYLNDVLYEIRTSDQLREIAYYYDSANEAHGNRNKNISPIFENLPEVWKCWGTLWFDSVNPKYDYNNIQEAGVANSVFDLPIGGPRYCSKYEKTRMIRMVLVAKYISDNFSFGLKLSEGYFKFHETNSLIQRLEKERPHFDAYINDARFTGLFERLEDDLLCGPNEIDNLVDNKEFFAKPNQLQMLPHLHTSFFYNSKRFRSLDSSDRDLNIDADDENDNDNENDEARSEEFADRHTFILKHWFLALDTNIFLKHIGIIYKAVSVSAFKLVIPLVVFQELRSLRRSQDPGVSDAATRAVIAIRQMFSDAKGDSVVGIKFDGSRTPNLSETTDFEMHSNWRVNADELIVKSVYGFSNGAGCGKVVVISDDKNLKLRANSISLYCHSSRWLTGMVKGCN</sequence>
<dbReference type="Gene3D" id="3.40.50.1010">
    <property type="entry name" value="5'-nuclease"/>
    <property type="match status" value="1"/>
</dbReference>
<evidence type="ECO:0000256" key="1">
    <source>
        <dbReference type="SAM" id="MobiDB-lite"/>
    </source>
</evidence>
<dbReference type="PANTHER" id="PTHR42264:SF6">
    <property type="entry name" value="TRANSMEMBRANE PROTEIN"/>
    <property type="match status" value="1"/>
</dbReference>
<feature type="domain" description="PIN" evidence="2">
    <location>
        <begin position="915"/>
        <end position="1046"/>
    </location>
</feature>
<feature type="region of interest" description="Disordered" evidence="1">
    <location>
        <begin position="145"/>
        <end position="203"/>
    </location>
</feature>
<evidence type="ECO:0000313" key="3">
    <source>
        <dbReference type="EMBL" id="ODV95404.1"/>
    </source>
</evidence>
<dbReference type="EMBL" id="KV454014">
    <property type="protein sequence ID" value="ODV95404.1"/>
    <property type="molecule type" value="Genomic_DNA"/>
</dbReference>
<organism evidence="3 4">
    <name type="scientific">Pachysolen tannophilus NRRL Y-2460</name>
    <dbReference type="NCBI Taxonomy" id="669874"/>
    <lineage>
        <taxon>Eukaryota</taxon>
        <taxon>Fungi</taxon>
        <taxon>Dikarya</taxon>
        <taxon>Ascomycota</taxon>
        <taxon>Saccharomycotina</taxon>
        <taxon>Pichiomycetes</taxon>
        <taxon>Pachysolenaceae</taxon>
        <taxon>Pachysolen</taxon>
    </lineage>
</organism>
<evidence type="ECO:0000313" key="4">
    <source>
        <dbReference type="Proteomes" id="UP000094236"/>
    </source>
</evidence>
<protein>
    <recommendedName>
        <fullName evidence="2">PIN domain-containing protein</fullName>
    </recommendedName>
</protein>
<dbReference type="Pfam" id="PF13638">
    <property type="entry name" value="PIN_4"/>
    <property type="match status" value="1"/>
</dbReference>
<dbReference type="SMART" id="SM00670">
    <property type="entry name" value="PINc"/>
    <property type="match status" value="1"/>
</dbReference>
<reference evidence="4" key="1">
    <citation type="submission" date="2016-05" db="EMBL/GenBank/DDBJ databases">
        <title>Comparative genomics of biotechnologically important yeasts.</title>
        <authorList>
            <consortium name="DOE Joint Genome Institute"/>
            <person name="Riley R."/>
            <person name="Haridas S."/>
            <person name="Wolfe K.H."/>
            <person name="Lopes M.R."/>
            <person name="Hittinger C.T."/>
            <person name="Goker M."/>
            <person name="Salamov A."/>
            <person name="Wisecaver J."/>
            <person name="Long T.M."/>
            <person name="Aerts A.L."/>
            <person name="Barry K."/>
            <person name="Choi C."/>
            <person name="Clum A."/>
            <person name="Coughlan A.Y."/>
            <person name="Deshpande S."/>
            <person name="Douglass A.P."/>
            <person name="Hanson S.J."/>
            <person name="Klenk H.-P."/>
            <person name="Labutti K."/>
            <person name="Lapidus A."/>
            <person name="Lindquist E."/>
            <person name="Lipzen A."/>
            <person name="Meier-Kolthoff J.P."/>
            <person name="Ohm R.A."/>
            <person name="Otillar R.P."/>
            <person name="Pangilinan J."/>
            <person name="Peng Y."/>
            <person name="Rokas A."/>
            <person name="Rosa C.A."/>
            <person name="Scheuner C."/>
            <person name="Sibirny A.A."/>
            <person name="Slot J.C."/>
            <person name="Stielow J.B."/>
            <person name="Sun H."/>
            <person name="Kurtzman C.P."/>
            <person name="Blackwell M."/>
            <person name="Grigoriev I.V."/>
            <person name="Jeffries T.W."/>
        </authorList>
    </citation>
    <scope>NUCLEOTIDE SEQUENCE [LARGE SCALE GENOMIC DNA]</scope>
    <source>
        <strain evidence="4">NRRL Y-2460</strain>
    </source>
</reference>
<dbReference type="AlphaFoldDB" id="A0A1E4TUJ3"/>
<dbReference type="InterPro" id="IPR002716">
    <property type="entry name" value="PIN_dom"/>
</dbReference>
<dbReference type="PANTHER" id="PTHR42264">
    <property type="entry name" value="EPHRIN_REC_LIKE DOMAIN-CONTAINING PROTEIN"/>
    <property type="match status" value="1"/>
</dbReference>